<sequence>MAADKPSFLLIHGAWHGAATWRHLIPLLEAHGHIVRAYDLPGAGANAKAPAASLRQPHDAAALATEPSPNAGVTQADRTQAAIGWIEDMHRQTGLPVVLVGHSMGGLTVTAVAESRPELVSAAVYLSAYMLPPGELPGAVRRHPTMSGSLIGALAIGDPQKTGAARIDPHNPDPAYRDLVKRAFYGQIDDAMLDENLAHMHCDEPLTVLTAPSPMTRERFGSVPRHYFRALNDESVLPAAQERMIAAVDDAMGNRTMVHTLPSSHSPHVTHPAELAEQLSALARTL</sequence>
<proteinExistence type="predicted"/>
<name>A0A6J5D7E6_9BURK</name>
<dbReference type="EMBL" id="CADIKF010000005">
    <property type="protein sequence ID" value="CAB3750280.1"/>
    <property type="molecule type" value="Genomic_DNA"/>
</dbReference>
<organism evidence="2 3">
    <name type="scientific">Paraburkholderia solisilvae</name>
    <dbReference type="NCBI Taxonomy" id="624376"/>
    <lineage>
        <taxon>Bacteria</taxon>
        <taxon>Pseudomonadati</taxon>
        <taxon>Pseudomonadota</taxon>
        <taxon>Betaproteobacteria</taxon>
        <taxon>Burkholderiales</taxon>
        <taxon>Burkholderiaceae</taxon>
        <taxon>Paraburkholderia</taxon>
    </lineage>
</organism>
<dbReference type="AlphaFoldDB" id="A0A6J5D7E6"/>
<dbReference type="PANTHER" id="PTHR37017:SF11">
    <property type="entry name" value="ESTERASE_LIPASE_THIOESTERASE DOMAIN-CONTAINING PROTEIN"/>
    <property type="match status" value="1"/>
</dbReference>
<evidence type="ECO:0000259" key="1">
    <source>
        <dbReference type="Pfam" id="PF12697"/>
    </source>
</evidence>
<dbReference type="Pfam" id="PF12697">
    <property type="entry name" value="Abhydrolase_6"/>
    <property type="match status" value="1"/>
</dbReference>
<dbReference type="InterPro" id="IPR029058">
    <property type="entry name" value="AB_hydrolase_fold"/>
</dbReference>
<accession>A0A6J5D7E6</accession>
<dbReference type="Proteomes" id="UP000494329">
    <property type="component" value="Unassembled WGS sequence"/>
</dbReference>
<evidence type="ECO:0000313" key="3">
    <source>
        <dbReference type="Proteomes" id="UP000494329"/>
    </source>
</evidence>
<dbReference type="PANTHER" id="PTHR37017">
    <property type="entry name" value="AB HYDROLASE-1 DOMAIN-CONTAINING PROTEIN-RELATED"/>
    <property type="match status" value="1"/>
</dbReference>
<reference evidence="2 3" key="1">
    <citation type="submission" date="2020-04" db="EMBL/GenBank/DDBJ databases">
        <authorList>
            <person name="De Canck E."/>
        </authorList>
    </citation>
    <scope>NUCLEOTIDE SEQUENCE [LARGE SCALE GENOMIC DNA]</scope>
    <source>
        <strain evidence="2 3">LMG 29739</strain>
    </source>
</reference>
<dbReference type="InterPro" id="IPR000073">
    <property type="entry name" value="AB_hydrolase_1"/>
</dbReference>
<protein>
    <submittedName>
        <fullName evidence="2">Pyrethroid hydrolase</fullName>
        <ecNumber evidence="2">3.1.1.88</ecNumber>
    </submittedName>
</protein>
<dbReference type="SUPFAM" id="SSF53474">
    <property type="entry name" value="alpha/beta-Hydrolases"/>
    <property type="match status" value="1"/>
</dbReference>
<keyword evidence="3" id="KW-1185">Reference proteome</keyword>
<dbReference type="InterPro" id="IPR052897">
    <property type="entry name" value="Sec-Metab_Biosynth_Hydrolase"/>
</dbReference>
<dbReference type="GO" id="GO:0102209">
    <property type="term" value="F:trans-permethrin hydrolase activity"/>
    <property type="evidence" value="ECO:0007669"/>
    <property type="project" value="UniProtKB-EC"/>
</dbReference>
<dbReference type="EC" id="3.1.1.88" evidence="2"/>
<feature type="domain" description="AB hydrolase-1" evidence="1">
    <location>
        <begin position="8"/>
        <end position="277"/>
    </location>
</feature>
<gene>
    <name evidence="2" type="primary">pytH_1</name>
    <name evidence="2" type="ORF">LMG29739_01022</name>
</gene>
<keyword evidence="2" id="KW-0378">Hydrolase</keyword>
<dbReference type="Gene3D" id="3.40.50.1820">
    <property type="entry name" value="alpha/beta hydrolase"/>
    <property type="match status" value="1"/>
</dbReference>
<evidence type="ECO:0000313" key="2">
    <source>
        <dbReference type="EMBL" id="CAB3750280.1"/>
    </source>
</evidence>